<reference evidence="2 3" key="1">
    <citation type="journal article" date="2016" name="Sci. Rep.">
        <title>Evaluation of genetic diversity among strains of the human gut commensal Bifidobacterium adolescentis.</title>
        <authorList>
            <person name="Duranti S."/>
            <person name="Milani C."/>
            <person name="Lugli G.A."/>
            <person name="Mancabelli L."/>
            <person name="Turroni F."/>
            <person name="Ferrario C."/>
            <person name="Mangifesta M."/>
            <person name="Viappiani A."/>
            <person name="Sanchez B."/>
            <person name="Margolles A."/>
            <person name="van Sinderen D."/>
            <person name="Ventura M."/>
        </authorList>
    </citation>
    <scope>NUCLEOTIDE SEQUENCE [LARGE SCALE GENOMIC DNA]</scope>
    <source>
        <strain evidence="2 3">487B</strain>
    </source>
</reference>
<keyword evidence="1" id="KW-0812">Transmembrane</keyword>
<name>A0A1X2YR39_BIFAD</name>
<gene>
    <name evidence="2" type="ORF">B0487_2116</name>
</gene>
<accession>A0A1X2YR39</accession>
<comment type="caution">
    <text evidence="2">The sequence shown here is derived from an EMBL/GenBank/DDBJ whole genome shotgun (WGS) entry which is preliminary data.</text>
</comment>
<sequence>MYSKEQICCMVSLIILSALSLTALVHYVRLSIGRMSRMPDEKSRSDLFNYRLMTVVSLLVLSVSVGSIIVYGSSLK</sequence>
<proteinExistence type="predicted"/>
<dbReference type="EMBL" id="LNKD01000008">
    <property type="protein sequence ID" value="OSG84629.1"/>
    <property type="molecule type" value="Genomic_DNA"/>
</dbReference>
<organism evidence="2 3">
    <name type="scientific">Bifidobacterium adolescentis</name>
    <dbReference type="NCBI Taxonomy" id="1680"/>
    <lineage>
        <taxon>Bacteria</taxon>
        <taxon>Bacillati</taxon>
        <taxon>Actinomycetota</taxon>
        <taxon>Actinomycetes</taxon>
        <taxon>Bifidobacteriales</taxon>
        <taxon>Bifidobacteriaceae</taxon>
        <taxon>Bifidobacterium</taxon>
    </lineage>
</organism>
<dbReference type="AlphaFoldDB" id="A0A1X2YR39"/>
<protein>
    <submittedName>
        <fullName evidence="2">Uncharacterized protein</fullName>
    </submittedName>
</protein>
<evidence type="ECO:0000256" key="1">
    <source>
        <dbReference type="SAM" id="Phobius"/>
    </source>
</evidence>
<feature type="transmembrane region" description="Helical" evidence="1">
    <location>
        <begin position="48"/>
        <end position="71"/>
    </location>
</feature>
<keyword evidence="1" id="KW-0472">Membrane</keyword>
<evidence type="ECO:0000313" key="2">
    <source>
        <dbReference type="EMBL" id="OSG84629.1"/>
    </source>
</evidence>
<feature type="transmembrane region" description="Helical" evidence="1">
    <location>
        <begin position="7"/>
        <end position="28"/>
    </location>
</feature>
<evidence type="ECO:0000313" key="3">
    <source>
        <dbReference type="Proteomes" id="UP000193377"/>
    </source>
</evidence>
<keyword evidence="1" id="KW-1133">Transmembrane helix</keyword>
<dbReference type="Proteomes" id="UP000193377">
    <property type="component" value="Unassembled WGS sequence"/>
</dbReference>